<name>A0AAD5WM85_9PEZI</name>
<dbReference type="InterPro" id="IPR036908">
    <property type="entry name" value="RlpA-like_sf"/>
</dbReference>
<accession>A0AAD5WM85</accession>
<dbReference type="CDD" id="cd22191">
    <property type="entry name" value="DPBB_RlpA_EXP_N-like"/>
    <property type="match status" value="1"/>
</dbReference>
<keyword evidence="2" id="KW-1185">Reference proteome</keyword>
<organism evidence="1 2">
    <name type="scientific">Zalerion maritima</name>
    <dbReference type="NCBI Taxonomy" id="339359"/>
    <lineage>
        <taxon>Eukaryota</taxon>
        <taxon>Fungi</taxon>
        <taxon>Dikarya</taxon>
        <taxon>Ascomycota</taxon>
        <taxon>Pezizomycotina</taxon>
        <taxon>Sordariomycetes</taxon>
        <taxon>Lulworthiomycetidae</taxon>
        <taxon>Lulworthiales</taxon>
        <taxon>Lulworthiaceae</taxon>
        <taxon>Zalerion</taxon>
    </lineage>
</organism>
<protein>
    <submittedName>
        <fullName evidence="1">Expansin family protein</fullName>
    </submittedName>
</protein>
<dbReference type="SUPFAM" id="SSF50685">
    <property type="entry name" value="Barwin-like endoglucanases"/>
    <property type="match status" value="1"/>
</dbReference>
<reference evidence="1" key="1">
    <citation type="submission" date="2022-07" db="EMBL/GenBank/DDBJ databases">
        <title>Draft genome sequence of Zalerion maritima ATCC 34329, a (micro)plastics degrading marine fungus.</title>
        <authorList>
            <person name="Paco A."/>
            <person name="Goncalves M.F.M."/>
            <person name="Rocha-Santos T.A.P."/>
            <person name="Alves A."/>
        </authorList>
    </citation>
    <scope>NUCLEOTIDE SEQUENCE</scope>
    <source>
        <strain evidence="1">ATCC 34329</strain>
    </source>
</reference>
<dbReference type="AlphaFoldDB" id="A0AAD5WM85"/>
<proteinExistence type="predicted"/>
<sequence length="98" mass="10746">MHQVVGTGSCGWSVTGIMHVVALSISQQGNPAALCGRGITIDTRGYQVKATVMDSCAGCNWGDVDVDEQTLIEFFRSANEESVKNIQWWFNSEDRNGY</sequence>
<comment type="caution">
    <text evidence="1">The sequence shown here is derived from an EMBL/GenBank/DDBJ whole genome shotgun (WGS) entry which is preliminary data.</text>
</comment>
<dbReference type="EMBL" id="JAKWBI020000657">
    <property type="protein sequence ID" value="KAJ2893121.1"/>
    <property type="molecule type" value="Genomic_DNA"/>
</dbReference>
<evidence type="ECO:0000313" key="1">
    <source>
        <dbReference type="EMBL" id="KAJ2893121.1"/>
    </source>
</evidence>
<gene>
    <name evidence="1" type="ORF">MKZ38_009005</name>
</gene>
<dbReference type="Proteomes" id="UP001201980">
    <property type="component" value="Unassembled WGS sequence"/>
</dbReference>
<dbReference type="Gene3D" id="2.40.40.10">
    <property type="entry name" value="RlpA-like domain"/>
    <property type="match status" value="1"/>
</dbReference>
<evidence type="ECO:0000313" key="2">
    <source>
        <dbReference type="Proteomes" id="UP001201980"/>
    </source>
</evidence>